<accession>A0A8H7AAE9</accession>
<proteinExistence type="predicted"/>
<dbReference type="Proteomes" id="UP000606974">
    <property type="component" value="Unassembled WGS sequence"/>
</dbReference>
<evidence type="ECO:0000313" key="1">
    <source>
        <dbReference type="EMBL" id="KAF7503557.1"/>
    </source>
</evidence>
<organism evidence="1 2">
    <name type="scientific">Endocarpon pusillum</name>
    <dbReference type="NCBI Taxonomy" id="364733"/>
    <lineage>
        <taxon>Eukaryota</taxon>
        <taxon>Fungi</taxon>
        <taxon>Dikarya</taxon>
        <taxon>Ascomycota</taxon>
        <taxon>Pezizomycotina</taxon>
        <taxon>Eurotiomycetes</taxon>
        <taxon>Chaetothyriomycetidae</taxon>
        <taxon>Verrucariales</taxon>
        <taxon>Verrucariaceae</taxon>
        <taxon>Endocarpon</taxon>
    </lineage>
</organism>
<comment type="caution">
    <text evidence="1">The sequence shown here is derived from an EMBL/GenBank/DDBJ whole genome shotgun (WGS) entry which is preliminary data.</text>
</comment>
<gene>
    <name evidence="1" type="ORF">GJ744_003630</name>
</gene>
<dbReference type="AlphaFoldDB" id="A0A8H7AAE9"/>
<keyword evidence="2" id="KW-1185">Reference proteome</keyword>
<name>A0A8H7AAE9_9EURO</name>
<dbReference type="EMBL" id="JAACFV010000172">
    <property type="protein sequence ID" value="KAF7503557.1"/>
    <property type="molecule type" value="Genomic_DNA"/>
</dbReference>
<reference evidence="1" key="1">
    <citation type="submission" date="2020-02" db="EMBL/GenBank/DDBJ databases">
        <authorList>
            <person name="Palmer J.M."/>
        </authorList>
    </citation>
    <scope>NUCLEOTIDE SEQUENCE</scope>
    <source>
        <strain evidence="1">EPUS1.4</strain>
        <tissue evidence="1">Thallus</tissue>
    </source>
</reference>
<protein>
    <submittedName>
        <fullName evidence="1">Uncharacterized protein</fullName>
    </submittedName>
</protein>
<evidence type="ECO:0000313" key="2">
    <source>
        <dbReference type="Proteomes" id="UP000606974"/>
    </source>
</evidence>
<sequence length="87" mass="9615">MPQSDVHIVVAKCHVVAFSLRGDDLLLPGTETLQLYHRVYAQCLTIISALCPWFKTLDLSITPTLNFTFSFSAPTLFSLAPLVVSPH</sequence>